<feature type="non-terminal residue" evidence="2">
    <location>
        <position position="115"/>
    </location>
</feature>
<protein>
    <submittedName>
        <fullName evidence="2">Uncharacterized protein</fullName>
    </submittedName>
</protein>
<feature type="non-terminal residue" evidence="2">
    <location>
        <position position="1"/>
    </location>
</feature>
<organism evidence="2">
    <name type="scientific">uncultured Acetobacteraceae bacterium</name>
    <dbReference type="NCBI Taxonomy" id="169975"/>
    <lineage>
        <taxon>Bacteria</taxon>
        <taxon>Pseudomonadati</taxon>
        <taxon>Pseudomonadota</taxon>
        <taxon>Alphaproteobacteria</taxon>
        <taxon>Acetobacterales</taxon>
        <taxon>Acetobacteraceae</taxon>
        <taxon>environmental samples</taxon>
    </lineage>
</organism>
<dbReference type="AlphaFoldDB" id="A0A6J4JNG4"/>
<proteinExistence type="predicted"/>
<reference evidence="2" key="1">
    <citation type="submission" date="2020-02" db="EMBL/GenBank/DDBJ databases">
        <authorList>
            <person name="Meier V. D."/>
        </authorList>
    </citation>
    <scope>NUCLEOTIDE SEQUENCE</scope>
    <source>
        <strain evidence="2">AVDCRST_MAG04</strain>
    </source>
</reference>
<feature type="region of interest" description="Disordered" evidence="1">
    <location>
        <begin position="1"/>
        <end position="115"/>
    </location>
</feature>
<gene>
    <name evidence="2" type="ORF">AVDCRST_MAG04-3889</name>
</gene>
<feature type="compositionally biased region" description="Gly residues" evidence="1">
    <location>
        <begin position="53"/>
        <end position="69"/>
    </location>
</feature>
<dbReference type="EMBL" id="CADCTL010000291">
    <property type="protein sequence ID" value="CAA9283087.1"/>
    <property type="molecule type" value="Genomic_DNA"/>
</dbReference>
<feature type="compositionally biased region" description="Basic residues" evidence="1">
    <location>
        <begin position="106"/>
        <end position="115"/>
    </location>
</feature>
<evidence type="ECO:0000313" key="2">
    <source>
        <dbReference type="EMBL" id="CAA9283087.1"/>
    </source>
</evidence>
<feature type="compositionally biased region" description="Basic residues" evidence="1">
    <location>
        <begin position="73"/>
        <end position="82"/>
    </location>
</feature>
<name>A0A6J4JNG4_9PROT</name>
<sequence length="115" mass="12611">AAFLASRAHRRRVALRRLRRPDRATGLPATADGGGERRGAAGGAALLRRAGRVGRGPAGRRGDGAGHGAARGPARRRRLHPARRVDGRPRHRVGRPRPLPQLPDRHGRRRHTRRL</sequence>
<feature type="compositionally biased region" description="Basic residues" evidence="1">
    <location>
        <begin position="7"/>
        <end position="20"/>
    </location>
</feature>
<evidence type="ECO:0000256" key="1">
    <source>
        <dbReference type="SAM" id="MobiDB-lite"/>
    </source>
</evidence>
<accession>A0A6J4JNG4</accession>